<dbReference type="EMBL" id="CAJPEX010000016">
    <property type="protein sequence ID" value="CAG0912444.1"/>
    <property type="molecule type" value="Genomic_DNA"/>
</dbReference>
<gene>
    <name evidence="2" type="ORF">NMOB1V02_LOCUS234</name>
</gene>
<dbReference type="Gene3D" id="3.90.79.10">
    <property type="entry name" value="Nucleoside Triphosphate Pyrophosphohydrolase"/>
    <property type="match status" value="1"/>
</dbReference>
<protein>
    <recommendedName>
        <fullName evidence="1">Nudix hydrolase domain-containing protein</fullName>
    </recommendedName>
</protein>
<sequence length="359" mass="38441">MKEDGWWFGLGSGTIWQALSCWEIDVLKGAGFPLHSLPKGEEPRFKAGKLKEMWCGCGCGCGVPVGTSVGAAFGDLQCAVQLCIHDKNAVLNISTSAQLGFFMKPDFKPKVEGDGFQPIQYWQYLGKTFLAVAAGLNGGNVLAKWIAMFSEVFKLVGVPAVADDILWQESSDCESSDCVLTRAAAGDDALNTNITASPLLVGERHLPASRGSISNVGPDGFSASGITHALCHGIKILRASGVQGILGTGSALIKSRALRDEVGLHFELPFVLRQSGDVAVMAGHADPGENDMMQTALGQTEEEAGLRAADLEVDSNFRRTLEGEPKSVIYWLAKLRNPTTPVILSEERRAFQWLGLMTA</sequence>
<dbReference type="InterPro" id="IPR015797">
    <property type="entry name" value="NUDIX_hydrolase-like_dom_sf"/>
</dbReference>
<evidence type="ECO:0000259" key="1">
    <source>
        <dbReference type="PROSITE" id="PS51462"/>
    </source>
</evidence>
<name>A0A7R9BC18_9CRUS</name>
<dbReference type="InterPro" id="IPR000086">
    <property type="entry name" value="NUDIX_hydrolase_dom"/>
</dbReference>
<dbReference type="PROSITE" id="PS51462">
    <property type="entry name" value="NUDIX"/>
    <property type="match status" value="1"/>
</dbReference>
<dbReference type="Proteomes" id="UP000678499">
    <property type="component" value="Unassembled WGS sequence"/>
</dbReference>
<keyword evidence="3" id="KW-1185">Reference proteome</keyword>
<evidence type="ECO:0000313" key="3">
    <source>
        <dbReference type="Proteomes" id="UP000678499"/>
    </source>
</evidence>
<feature type="domain" description="Nudix hydrolase" evidence="1">
    <location>
        <begin position="227"/>
        <end position="359"/>
    </location>
</feature>
<organism evidence="2">
    <name type="scientific">Notodromas monacha</name>
    <dbReference type="NCBI Taxonomy" id="399045"/>
    <lineage>
        <taxon>Eukaryota</taxon>
        <taxon>Metazoa</taxon>
        <taxon>Ecdysozoa</taxon>
        <taxon>Arthropoda</taxon>
        <taxon>Crustacea</taxon>
        <taxon>Oligostraca</taxon>
        <taxon>Ostracoda</taxon>
        <taxon>Podocopa</taxon>
        <taxon>Podocopida</taxon>
        <taxon>Cypridocopina</taxon>
        <taxon>Cypridoidea</taxon>
        <taxon>Cyprididae</taxon>
        <taxon>Notodromas</taxon>
    </lineage>
</organism>
<dbReference type="AlphaFoldDB" id="A0A7R9BC18"/>
<evidence type="ECO:0000313" key="2">
    <source>
        <dbReference type="EMBL" id="CAD7272292.1"/>
    </source>
</evidence>
<accession>A0A7R9BC18</accession>
<proteinExistence type="predicted"/>
<reference evidence="2" key="1">
    <citation type="submission" date="2020-11" db="EMBL/GenBank/DDBJ databases">
        <authorList>
            <person name="Tran Van P."/>
        </authorList>
    </citation>
    <scope>NUCLEOTIDE SEQUENCE</scope>
</reference>
<dbReference type="EMBL" id="OA882053">
    <property type="protein sequence ID" value="CAD7272292.1"/>
    <property type="molecule type" value="Genomic_DNA"/>
</dbReference>
<dbReference type="SUPFAM" id="SSF55811">
    <property type="entry name" value="Nudix"/>
    <property type="match status" value="1"/>
</dbReference>
<dbReference type="OrthoDB" id="10264182at2759"/>